<dbReference type="Gene3D" id="3.60.40.10">
    <property type="entry name" value="PPM-type phosphatase domain"/>
    <property type="match status" value="1"/>
</dbReference>
<evidence type="ECO:0000313" key="3">
    <source>
        <dbReference type="Proteomes" id="UP000199766"/>
    </source>
</evidence>
<keyword evidence="3" id="KW-1185">Reference proteome</keyword>
<organism evidence="2 3">
    <name type="scientific">Giesbergeria anulus</name>
    <dbReference type="NCBI Taxonomy" id="180197"/>
    <lineage>
        <taxon>Bacteria</taxon>
        <taxon>Pseudomonadati</taxon>
        <taxon>Pseudomonadota</taxon>
        <taxon>Betaproteobacteria</taxon>
        <taxon>Burkholderiales</taxon>
        <taxon>Comamonadaceae</taxon>
        <taxon>Giesbergeria</taxon>
    </lineage>
</organism>
<dbReference type="PROSITE" id="PS51746">
    <property type="entry name" value="PPM_2"/>
    <property type="match status" value="1"/>
</dbReference>
<dbReference type="CDD" id="cd00143">
    <property type="entry name" value="PP2Cc"/>
    <property type="match status" value="1"/>
</dbReference>
<dbReference type="AlphaFoldDB" id="A0A1H9LB09"/>
<dbReference type="Proteomes" id="UP000199766">
    <property type="component" value="Unassembled WGS sequence"/>
</dbReference>
<evidence type="ECO:0000313" key="2">
    <source>
        <dbReference type="EMBL" id="SER08399.1"/>
    </source>
</evidence>
<accession>A0A1H9LB09</accession>
<dbReference type="RefSeq" id="WP_091455910.1">
    <property type="nucleotide sequence ID" value="NZ_FOGD01000004.1"/>
</dbReference>
<gene>
    <name evidence="2" type="ORF">SAMN02982919_01712</name>
</gene>
<dbReference type="SMART" id="SM00331">
    <property type="entry name" value="PP2C_SIG"/>
    <property type="match status" value="1"/>
</dbReference>
<dbReference type="STRING" id="180197.SAMN02982919_01712"/>
<reference evidence="2 3" key="1">
    <citation type="submission" date="2016-10" db="EMBL/GenBank/DDBJ databases">
        <authorList>
            <person name="de Groot N.N."/>
        </authorList>
    </citation>
    <scope>NUCLEOTIDE SEQUENCE [LARGE SCALE GENOMIC DNA]</scope>
    <source>
        <strain evidence="2 3">ATCC 35958</strain>
    </source>
</reference>
<dbReference type="Pfam" id="PF13672">
    <property type="entry name" value="PP2C_2"/>
    <property type="match status" value="1"/>
</dbReference>
<dbReference type="InterPro" id="IPR036457">
    <property type="entry name" value="PPM-type-like_dom_sf"/>
</dbReference>
<sequence length="303" mass="32985">MKFSVFQISRRGGREKNEDRMGYCYTREASLFVLADGMGGHPEGEVAAQIALQTISAQFQHHAKPKVPDPQAFLTSALLAAHHQILRYASDKAMLDSPRTTVVAAVLQNGSATWIHCGDSRLYVVRGRELLTRTRDHSFLELGRAPPSGPDRMNRNVLFTCLGSPTKPIYDMTGPVPLEQGDRILLCSDGLWGSLDDAEITRHLGGLPVSQAVPELVESALRKAGASSDNVTVVALEWETPDTFESTQGISTDSIGDDMFASTIQAGPFDSFDSAVDDLDEEAIERSIAEINEAIRRSAARKA</sequence>
<dbReference type="InterPro" id="IPR001932">
    <property type="entry name" value="PPM-type_phosphatase-like_dom"/>
</dbReference>
<dbReference type="EMBL" id="FOGD01000004">
    <property type="protein sequence ID" value="SER08399.1"/>
    <property type="molecule type" value="Genomic_DNA"/>
</dbReference>
<proteinExistence type="predicted"/>
<feature type="domain" description="PPM-type phosphatase" evidence="1">
    <location>
        <begin position="2"/>
        <end position="238"/>
    </location>
</feature>
<name>A0A1H9LB09_9BURK</name>
<dbReference type="OrthoDB" id="9801841at2"/>
<protein>
    <submittedName>
        <fullName evidence="2">Serine/threonine protein phosphatase PrpC</fullName>
    </submittedName>
</protein>
<dbReference type="SUPFAM" id="SSF81606">
    <property type="entry name" value="PP2C-like"/>
    <property type="match status" value="1"/>
</dbReference>
<evidence type="ECO:0000259" key="1">
    <source>
        <dbReference type="PROSITE" id="PS51746"/>
    </source>
</evidence>
<dbReference type="SMART" id="SM00332">
    <property type="entry name" value="PP2Cc"/>
    <property type="match status" value="1"/>
</dbReference>